<keyword evidence="1" id="KW-0812">Transmembrane</keyword>
<dbReference type="PANTHER" id="PTHR35043:SF7">
    <property type="entry name" value="TRANSCRIPTION FACTOR DOMAIN-CONTAINING PROTEIN"/>
    <property type="match status" value="1"/>
</dbReference>
<keyword evidence="3" id="KW-1185">Reference proteome</keyword>
<keyword evidence="1" id="KW-1133">Transmembrane helix</keyword>
<feature type="transmembrane region" description="Helical" evidence="1">
    <location>
        <begin position="38"/>
        <end position="59"/>
    </location>
</feature>
<evidence type="ECO:0000256" key="1">
    <source>
        <dbReference type="SAM" id="Phobius"/>
    </source>
</evidence>
<evidence type="ECO:0000313" key="2">
    <source>
        <dbReference type="EMBL" id="KAG1778920.1"/>
    </source>
</evidence>
<comment type="caution">
    <text evidence="2">The sequence shown here is derived from an EMBL/GenBank/DDBJ whole genome shotgun (WGS) entry which is preliminary data.</text>
</comment>
<dbReference type="OrthoDB" id="2656812at2759"/>
<gene>
    <name evidence="2" type="ORF">EV702DRAFT_967227</name>
</gene>
<dbReference type="EMBL" id="JABBWD010000014">
    <property type="protein sequence ID" value="KAG1778920.1"/>
    <property type="molecule type" value="Genomic_DNA"/>
</dbReference>
<dbReference type="AlphaFoldDB" id="A0A9P7D3J3"/>
<reference evidence="2" key="1">
    <citation type="journal article" date="2020" name="New Phytol.">
        <title>Comparative genomics reveals dynamic genome evolution in host specialist ectomycorrhizal fungi.</title>
        <authorList>
            <person name="Lofgren L.A."/>
            <person name="Nguyen N.H."/>
            <person name="Vilgalys R."/>
            <person name="Ruytinx J."/>
            <person name="Liao H.L."/>
            <person name="Branco S."/>
            <person name="Kuo A."/>
            <person name="LaButti K."/>
            <person name="Lipzen A."/>
            <person name="Andreopoulos W."/>
            <person name="Pangilinan J."/>
            <person name="Riley R."/>
            <person name="Hundley H."/>
            <person name="Na H."/>
            <person name="Barry K."/>
            <person name="Grigoriev I.V."/>
            <person name="Stajich J.E."/>
            <person name="Kennedy P.G."/>
        </authorList>
    </citation>
    <scope>NUCLEOTIDE SEQUENCE</scope>
    <source>
        <strain evidence="2">DOB743</strain>
    </source>
</reference>
<name>A0A9P7D3J3_9AGAM</name>
<keyword evidence="1" id="KW-0472">Membrane</keyword>
<sequence length="148" mass="16678">MGGLVDHKDDLKLYYEPLRVPTFLPITNAFNCKRDAKIISLVGLVVMVIFGGLHFFAWFSHFPTHLEQASWRVSTLIITGLPLFVVPCMLLVSIGVAETAVGLFLFFILPVIYFVARIVLLTIMVIDLRSLPSDAYKAVSWIYLIPHL</sequence>
<feature type="transmembrane region" description="Helical" evidence="1">
    <location>
        <begin position="104"/>
        <end position="126"/>
    </location>
</feature>
<dbReference type="PANTHER" id="PTHR35043">
    <property type="entry name" value="TRANSCRIPTION FACTOR DOMAIN-CONTAINING PROTEIN"/>
    <property type="match status" value="1"/>
</dbReference>
<organism evidence="2 3">
    <name type="scientific">Suillus placidus</name>
    <dbReference type="NCBI Taxonomy" id="48579"/>
    <lineage>
        <taxon>Eukaryota</taxon>
        <taxon>Fungi</taxon>
        <taxon>Dikarya</taxon>
        <taxon>Basidiomycota</taxon>
        <taxon>Agaricomycotina</taxon>
        <taxon>Agaricomycetes</taxon>
        <taxon>Agaricomycetidae</taxon>
        <taxon>Boletales</taxon>
        <taxon>Suillineae</taxon>
        <taxon>Suillaceae</taxon>
        <taxon>Suillus</taxon>
    </lineage>
</organism>
<proteinExistence type="predicted"/>
<accession>A0A9P7D3J3</accession>
<evidence type="ECO:0000313" key="3">
    <source>
        <dbReference type="Proteomes" id="UP000714275"/>
    </source>
</evidence>
<feature type="transmembrane region" description="Helical" evidence="1">
    <location>
        <begin position="71"/>
        <end position="92"/>
    </location>
</feature>
<protein>
    <submittedName>
        <fullName evidence="2">Uncharacterized protein</fullName>
    </submittedName>
</protein>
<dbReference type="Proteomes" id="UP000714275">
    <property type="component" value="Unassembled WGS sequence"/>
</dbReference>